<evidence type="ECO:0000256" key="3">
    <source>
        <dbReference type="ARBA" id="ARBA00023134"/>
    </source>
</evidence>
<dbReference type="InterPro" id="IPR035647">
    <property type="entry name" value="EFG_III/V"/>
</dbReference>
<comment type="caution">
    <text evidence="5">The sequence shown here is derived from an EMBL/GenBank/DDBJ whole genome shotgun (WGS) entry which is preliminary data.</text>
</comment>
<protein>
    <recommendedName>
        <fullName evidence="4">Elongation factor EFG domain-containing protein</fullName>
    </recommendedName>
</protein>
<dbReference type="GO" id="GO:0005525">
    <property type="term" value="F:GTP binding"/>
    <property type="evidence" value="ECO:0007669"/>
    <property type="project" value="UniProtKB-KW"/>
</dbReference>
<keyword evidence="3" id="KW-0342">GTP-binding</keyword>
<dbReference type="SUPFAM" id="SSF54980">
    <property type="entry name" value="EF-G C-terminal domain-like"/>
    <property type="match status" value="1"/>
</dbReference>
<dbReference type="EMBL" id="VSSQ01011504">
    <property type="protein sequence ID" value="MPM46994.1"/>
    <property type="molecule type" value="Genomic_DNA"/>
</dbReference>
<accession>A0A645ABD2</accession>
<dbReference type="InterPro" id="IPR014721">
    <property type="entry name" value="Ribsml_uS5_D2-typ_fold_subgr"/>
</dbReference>
<gene>
    <name evidence="5" type="ORF">SDC9_93702</name>
</gene>
<proteinExistence type="predicted"/>
<reference evidence="5" key="1">
    <citation type="submission" date="2019-08" db="EMBL/GenBank/DDBJ databases">
        <authorList>
            <person name="Kucharzyk K."/>
            <person name="Murdoch R.W."/>
            <person name="Higgins S."/>
            <person name="Loffler F."/>
        </authorList>
    </citation>
    <scope>NUCLEOTIDE SEQUENCE</scope>
</reference>
<dbReference type="PANTHER" id="PTHR43261">
    <property type="entry name" value="TRANSLATION ELONGATION FACTOR G-RELATED"/>
    <property type="match status" value="1"/>
</dbReference>
<dbReference type="InterPro" id="IPR000640">
    <property type="entry name" value="EFG_V-like"/>
</dbReference>
<keyword evidence="2" id="KW-0648">Protein biosynthesis</keyword>
<sequence length="61" mass="7018">MCTVLAEVPLSEMFGYSTVLRSLTQGKGEFTMEIGKYGRVPTSVSEQLKKDYQEKRRKEQK</sequence>
<organism evidence="5">
    <name type="scientific">bioreactor metagenome</name>
    <dbReference type="NCBI Taxonomy" id="1076179"/>
    <lineage>
        <taxon>unclassified sequences</taxon>
        <taxon>metagenomes</taxon>
        <taxon>ecological metagenomes</taxon>
    </lineage>
</organism>
<feature type="domain" description="Elongation factor EFG" evidence="4">
    <location>
        <begin position="1"/>
        <end position="48"/>
    </location>
</feature>
<dbReference type="PANTHER" id="PTHR43261:SF1">
    <property type="entry name" value="RIBOSOME-RELEASING FACTOR 2, MITOCHONDRIAL"/>
    <property type="match status" value="1"/>
</dbReference>
<dbReference type="Pfam" id="PF00679">
    <property type="entry name" value="EFG_C"/>
    <property type="match status" value="1"/>
</dbReference>
<evidence type="ECO:0000256" key="2">
    <source>
        <dbReference type="ARBA" id="ARBA00022917"/>
    </source>
</evidence>
<evidence type="ECO:0000313" key="5">
    <source>
        <dbReference type="EMBL" id="MPM46994.1"/>
    </source>
</evidence>
<dbReference type="Gene3D" id="3.30.70.240">
    <property type="match status" value="1"/>
</dbReference>
<dbReference type="Gene3D" id="3.30.230.10">
    <property type="match status" value="1"/>
</dbReference>
<evidence type="ECO:0000256" key="1">
    <source>
        <dbReference type="ARBA" id="ARBA00022741"/>
    </source>
</evidence>
<keyword evidence="1" id="KW-0547">Nucleotide-binding</keyword>
<name>A0A645ABD2_9ZZZZ</name>
<dbReference type="GO" id="GO:0032790">
    <property type="term" value="P:ribosome disassembly"/>
    <property type="evidence" value="ECO:0007669"/>
    <property type="project" value="TreeGrafter"/>
</dbReference>
<evidence type="ECO:0000259" key="4">
    <source>
        <dbReference type="SMART" id="SM00838"/>
    </source>
</evidence>
<dbReference type="GO" id="GO:0006412">
    <property type="term" value="P:translation"/>
    <property type="evidence" value="ECO:0007669"/>
    <property type="project" value="UniProtKB-KW"/>
</dbReference>
<dbReference type="SMART" id="SM00838">
    <property type="entry name" value="EFG_C"/>
    <property type="match status" value="1"/>
</dbReference>
<dbReference type="AlphaFoldDB" id="A0A645ABD2"/>